<evidence type="ECO:0000313" key="4">
    <source>
        <dbReference type="Proteomes" id="UP001153712"/>
    </source>
</evidence>
<keyword evidence="4" id="KW-1185">Reference proteome</keyword>
<evidence type="ECO:0000259" key="2">
    <source>
        <dbReference type="Pfam" id="PF15999"/>
    </source>
</evidence>
<accession>A0A9N9TK26</accession>
<gene>
    <name evidence="3" type="ORF">PHYEVI_LOCUS6010</name>
</gene>
<feature type="region of interest" description="Disordered" evidence="1">
    <location>
        <begin position="32"/>
        <end position="53"/>
    </location>
</feature>
<evidence type="ECO:0000256" key="1">
    <source>
        <dbReference type="SAM" id="MobiDB-lite"/>
    </source>
</evidence>
<name>A0A9N9TK26_PHYSR</name>
<reference evidence="3" key="1">
    <citation type="submission" date="2022-01" db="EMBL/GenBank/DDBJ databases">
        <authorList>
            <person name="King R."/>
        </authorList>
    </citation>
    <scope>NUCLEOTIDE SEQUENCE</scope>
</reference>
<dbReference type="AlphaFoldDB" id="A0A9N9TK26"/>
<dbReference type="InterPro" id="IPR031942">
    <property type="entry name" value="DUF4774"/>
</dbReference>
<sequence>MTQQDKITILPFYGGAKGQSLQIIEKPDGSVTTNIIKTPPQTETTNFDNDVNPIEWENPPLPTKFDTEDFSDNLRKVQGLAAKIIKLQEKLKETGRLTSSEEAAYKENMETLSESAQKLAESQDVGGSIENREGISAWLENRKTTTSKTKPKKKDGDDQKKKVEEDKKRKAQEEQKKREEEKRKQEEMESQKKKAEKEKENEEENHKGEKEEQEGDSETIGIELPAEDASVAEAKPIGLSVAGVGGVASSKPIATAVVGPGGLAVARPVGTAIAGVDPEQALIPVYAGDYVLGSKPPKNGSSEKANEFLSRIISKFHQI</sequence>
<feature type="region of interest" description="Disordered" evidence="1">
    <location>
        <begin position="92"/>
        <end position="222"/>
    </location>
</feature>
<dbReference type="Pfam" id="PF15999">
    <property type="entry name" value="DUF4774"/>
    <property type="match status" value="1"/>
</dbReference>
<feature type="domain" description="DUF4774" evidence="2">
    <location>
        <begin position="231"/>
        <end position="276"/>
    </location>
</feature>
<evidence type="ECO:0000313" key="3">
    <source>
        <dbReference type="EMBL" id="CAG9859642.1"/>
    </source>
</evidence>
<protein>
    <recommendedName>
        <fullName evidence="2">DUF4774 domain-containing protein</fullName>
    </recommendedName>
</protein>
<proteinExistence type="predicted"/>
<dbReference type="EMBL" id="OU900095">
    <property type="protein sequence ID" value="CAG9859642.1"/>
    <property type="molecule type" value="Genomic_DNA"/>
</dbReference>
<feature type="compositionally biased region" description="Basic and acidic residues" evidence="1">
    <location>
        <begin position="154"/>
        <end position="210"/>
    </location>
</feature>
<dbReference type="Proteomes" id="UP001153712">
    <property type="component" value="Chromosome 2"/>
</dbReference>
<feature type="compositionally biased region" description="Polar residues" evidence="1">
    <location>
        <begin position="32"/>
        <end position="49"/>
    </location>
</feature>
<organism evidence="3 4">
    <name type="scientific">Phyllotreta striolata</name>
    <name type="common">Striped flea beetle</name>
    <name type="synonym">Crioceris striolata</name>
    <dbReference type="NCBI Taxonomy" id="444603"/>
    <lineage>
        <taxon>Eukaryota</taxon>
        <taxon>Metazoa</taxon>
        <taxon>Ecdysozoa</taxon>
        <taxon>Arthropoda</taxon>
        <taxon>Hexapoda</taxon>
        <taxon>Insecta</taxon>
        <taxon>Pterygota</taxon>
        <taxon>Neoptera</taxon>
        <taxon>Endopterygota</taxon>
        <taxon>Coleoptera</taxon>
        <taxon>Polyphaga</taxon>
        <taxon>Cucujiformia</taxon>
        <taxon>Chrysomeloidea</taxon>
        <taxon>Chrysomelidae</taxon>
        <taxon>Galerucinae</taxon>
        <taxon>Alticini</taxon>
        <taxon>Phyllotreta</taxon>
    </lineage>
</organism>
<dbReference type="OrthoDB" id="8194084at2759"/>